<keyword evidence="7" id="KW-1185">Reference proteome</keyword>
<dbReference type="InterPro" id="IPR018247">
    <property type="entry name" value="EF_Hand_1_Ca_BS"/>
</dbReference>
<evidence type="ECO:0000259" key="5">
    <source>
        <dbReference type="PROSITE" id="PS50222"/>
    </source>
</evidence>
<evidence type="ECO:0000256" key="1">
    <source>
        <dbReference type="ARBA" id="ARBA00020786"/>
    </source>
</evidence>
<keyword evidence="2" id="KW-0677">Repeat</keyword>
<feature type="compositionally biased region" description="Basic and acidic residues" evidence="4">
    <location>
        <begin position="227"/>
        <end position="239"/>
    </location>
</feature>
<reference evidence="7" key="1">
    <citation type="submission" date="2019-06" db="EMBL/GenBank/DDBJ databases">
        <title>Draft genome sequence of the griseofulvin-producing fungus Xylaria cubensis strain G536.</title>
        <authorList>
            <person name="Mead M.E."/>
            <person name="Raja H.A."/>
            <person name="Steenwyk J.L."/>
            <person name="Knowles S.L."/>
            <person name="Oberlies N.H."/>
            <person name="Rokas A."/>
        </authorList>
    </citation>
    <scope>NUCLEOTIDE SEQUENCE [LARGE SCALE GENOMIC DNA]</scope>
    <source>
        <strain evidence="7">G536</strain>
    </source>
</reference>
<dbReference type="CDD" id="cd00051">
    <property type="entry name" value="EFh"/>
    <property type="match status" value="1"/>
</dbReference>
<comment type="caution">
    <text evidence="6">The sequence shown here is derived from an EMBL/GenBank/DDBJ whole genome shotgun (WGS) entry which is preliminary data.</text>
</comment>
<dbReference type="OrthoDB" id="343296at2759"/>
<dbReference type="InterPro" id="IPR002048">
    <property type="entry name" value="EF_hand_dom"/>
</dbReference>
<keyword evidence="3" id="KW-0106">Calcium</keyword>
<dbReference type="PROSITE" id="PS00018">
    <property type="entry name" value="EF_HAND_1"/>
    <property type="match status" value="1"/>
</dbReference>
<dbReference type="SMART" id="SM00054">
    <property type="entry name" value="EFh"/>
    <property type="match status" value="2"/>
</dbReference>
<gene>
    <name evidence="6" type="ORF">FHL15_003477</name>
</gene>
<dbReference type="InterPro" id="IPR050230">
    <property type="entry name" value="CALM/Myosin/TropC-like"/>
</dbReference>
<organism evidence="6 7">
    <name type="scientific">Xylaria flabelliformis</name>
    <dbReference type="NCBI Taxonomy" id="2512241"/>
    <lineage>
        <taxon>Eukaryota</taxon>
        <taxon>Fungi</taxon>
        <taxon>Dikarya</taxon>
        <taxon>Ascomycota</taxon>
        <taxon>Pezizomycotina</taxon>
        <taxon>Sordariomycetes</taxon>
        <taxon>Xylariomycetidae</taxon>
        <taxon>Xylariales</taxon>
        <taxon>Xylariaceae</taxon>
        <taxon>Xylaria</taxon>
    </lineage>
</organism>
<dbReference type="GO" id="GO:0016460">
    <property type="term" value="C:myosin II complex"/>
    <property type="evidence" value="ECO:0007669"/>
    <property type="project" value="TreeGrafter"/>
</dbReference>
<evidence type="ECO:0000313" key="6">
    <source>
        <dbReference type="EMBL" id="TRX95519.1"/>
    </source>
</evidence>
<dbReference type="Proteomes" id="UP000319160">
    <property type="component" value="Unassembled WGS sequence"/>
</dbReference>
<feature type="region of interest" description="Disordered" evidence="4">
    <location>
        <begin position="286"/>
        <end position="312"/>
    </location>
</feature>
<feature type="domain" description="EF-hand" evidence="5">
    <location>
        <begin position="153"/>
        <end position="188"/>
    </location>
</feature>
<protein>
    <recommendedName>
        <fullName evidence="1">Calmodulin</fullName>
    </recommendedName>
</protein>
<feature type="compositionally biased region" description="Polar residues" evidence="4">
    <location>
        <begin position="243"/>
        <end position="257"/>
    </location>
</feature>
<name>A0A553I5N4_9PEZI</name>
<accession>A0A553I5N4</accession>
<evidence type="ECO:0000256" key="2">
    <source>
        <dbReference type="ARBA" id="ARBA00022737"/>
    </source>
</evidence>
<dbReference type="SUPFAM" id="SSF47473">
    <property type="entry name" value="EF-hand"/>
    <property type="match status" value="1"/>
</dbReference>
<dbReference type="AlphaFoldDB" id="A0A553I5N4"/>
<dbReference type="STRING" id="2512241.A0A553I5N4"/>
<dbReference type="PANTHER" id="PTHR23048:SF59">
    <property type="entry name" value="EF-HAND SUPERFAMILY PROTEIN"/>
    <property type="match status" value="1"/>
</dbReference>
<evidence type="ECO:0000313" key="7">
    <source>
        <dbReference type="Proteomes" id="UP000319160"/>
    </source>
</evidence>
<evidence type="ECO:0000256" key="3">
    <source>
        <dbReference type="ARBA" id="ARBA00022837"/>
    </source>
</evidence>
<feature type="region of interest" description="Disordered" evidence="4">
    <location>
        <begin position="205"/>
        <end position="261"/>
    </location>
</feature>
<dbReference type="Pfam" id="PF13405">
    <property type="entry name" value="EF-hand_6"/>
    <property type="match status" value="1"/>
</dbReference>
<dbReference type="GO" id="GO:0005509">
    <property type="term" value="F:calcium ion binding"/>
    <property type="evidence" value="ECO:0007669"/>
    <property type="project" value="InterPro"/>
</dbReference>
<proteinExistence type="predicted"/>
<dbReference type="InterPro" id="IPR011992">
    <property type="entry name" value="EF-hand-dom_pair"/>
</dbReference>
<evidence type="ECO:0000256" key="4">
    <source>
        <dbReference type="SAM" id="MobiDB-lite"/>
    </source>
</evidence>
<dbReference type="EMBL" id="VFLP01000015">
    <property type="protein sequence ID" value="TRX95519.1"/>
    <property type="molecule type" value="Genomic_DNA"/>
</dbReference>
<dbReference type="Gene3D" id="1.10.238.10">
    <property type="entry name" value="EF-hand"/>
    <property type="match status" value="2"/>
</dbReference>
<dbReference type="PROSITE" id="PS50222">
    <property type="entry name" value="EF_HAND_2"/>
    <property type="match status" value="2"/>
</dbReference>
<dbReference type="PANTHER" id="PTHR23048">
    <property type="entry name" value="MYOSIN LIGHT CHAIN 1, 3"/>
    <property type="match status" value="1"/>
</dbReference>
<feature type="domain" description="EF-hand" evidence="5">
    <location>
        <begin position="57"/>
        <end position="92"/>
    </location>
</feature>
<sequence length="326" mass="36121">MMASGMNNYAGASMNEYAGTGMHSASMRPGPSRPGTRFAAAVRNPEPAEPWDQISDEHRSEINDCFHLFDMNKDDQLDFSEFRYALQALGFSNLSRPDLITAFKSAAHPKPNWTPLPSIPGQPPPATAPSVVDLRLSREGFQSIAARYIAARDPREELLKTFMLFDKGTKGMITVEDLRTVVKELNEDVPENEIHSMIEQFDVEGKGGRSVIGGQSQRDPDISGGEEAGRGQETNKGRGGDNGVTNAHLQRQVSDASPPQRMGYMEKRTPSQHAYTYQFASQGMPRRSLRSVRSRTLTLASTGPWPGKRREECERAEQIGEEMMTT</sequence>